<evidence type="ECO:0000313" key="2">
    <source>
        <dbReference type="Proteomes" id="UP000654482"/>
    </source>
</evidence>
<dbReference type="AlphaFoldDB" id="A0A8J7DZL0"/>
<keyword evidence="2" id="KW-1185">Reference proteome</keyword>
<accession>A0A8J7DZL0</accession>
<comment type="caution">
    <text evidence="1">The sequence shown here is derived from an EMBL/GenBank/DDBJ whole genome shotgun (WGS) entry which is preliminary data.</text>
</comment>
<dbReference type="EMBL" id="JADEWZ010000025">
    <property type="protein sequence ID" value="MBE9117423.1"/>
    <property type="molecule type" value="Genomic_DNA"/>
</dbReference>
<reference evidence="1" key="1">
    <citation type="submission" date="2020-10" db="EMBL/GenBank/DDBJ databases">
        <authorList>
            <person name="Castelo-Branco R."/>
            <person name="Eusebio N."/>
            <person name="Adriana R."/>
            <person name="Vieira A."/>
            <person name="Brugerolle De Fraissinette N."/>
            <person name="Rezende De Castro R."/>
            <person name="Schneider M.P."/>
            <person name="Vasconcelos V."/>
            <person name="Leao P.N."/>
        </authorList>
    </citation>
    <scope>NUCLEOTIDE SEQUENCE</scope>
    <source>
        <strain evidence="1">LEGE 07157</strain>
    </source>
</reference>
<name>A0A8J7DZL0_9CYAN</name>
<dbReference type="RefSeq" id="WP_194030513.1">
    <property type="nucleotide sequence ID" value="NZ_JADEWZ010000025.1"/>
</dbReference>
<gene>
    <name evidence="1" type="ORF">IQ249_16100</name>
</gene>
<dbReference type="Gene3D" id="2.60.120.380">
    <property type="match status" value="1"/>
</dbReference>
<sequence length="425" mass="49388">MIKKNTYSKITFVLIFILSIFFFDVKKEDLKSNTDFKKSVTQAKILSKASQQSKQSENNDWKTQTVQSEQVKAIFSYNYKGKLFCYRESSLKILRSEKIYINESPEQVLSKKWMGVSDCNFRYGGLDIQDLDGDREPEIILNLHTGGNKCCYLSLIYGYNVEQDRYDAISHFFAQSLFQKEDIDRDGILEFNGFDDSTSNFFGFFTSTFPKQIWQYRQGKMHLSNQCFPQEISNVAESLWQKYLELRSKKLVKQGDSEEELEEWGISDTYVTVILAAYLANKYSLNQGEDGWQQLREFYHWRDREEFFGILQNFLEKRGYMPQTHPQKIDMPSDMTEINVSGGVFPGNKKRYLLKSFRGKHLVIQLKDLEQGVVDIAVRAPDGQLIGTINRSQPSWQKKLIDTGKYELEVFSPSGAGYVMGLQVF</sequence>
<evidence type="ECO:0000313" key="1">
    <source>
        <dbReference type="EMBL" id="MBE9117423.1"/>
    </source>
</evidence>
<protein>
    <submittedName>
        <fullName evidence="1">Uncharacterized protein</fullName>
    </submittedName>
</protein>
<proteinExistence type="predicted"/>
<organism evidence="1 2">
    <name type="scientific">Lusitaniella coriacea LEGE 07157</name>
    <dbReference type="NCBI Taxonomy" id="945747"/>
    <lineage>
        <taxon>Bacteria</taxon>
        <taxon>Bacillati</taxon>
        <taxon>Cyanobacteriota</taxon>
        <taxon>Cyanophyceae</taxon>
        <taxon>Spirulinales</taxon>
        <taxon>Lusitaniellaceae</taxon>
        <taxon>Lusitaniella</taxon>
    </lineage>
</organism>
<dbReference type="Proteomes" id="UP000654482">
    <property type="component" value="Unassembled WGS sequence"/>
</dbReference>